<proteinExistence type="predicted"/>
<comment type="caution">
    <text evidence="1">The sequence shown here is derived from an EMBL/GenBank/DDBJ whole genome shotgun (WGS) entry which is preliminary data.</text>
</comment>
<gene>
    <name evidence="1" type="ORF">VTK73DRAFT_8673</name>
</gene>
<dbReference type="SUPFAM" id="SSF50494">
    <property type="entry name" value="Trypsin-like serine proteases"/>
    <property type="match status" value="1"/>
</dbReference>
<dbReference type="Gene3D" id="2.40.10.10">
    <property type="entry name" value="Trypsin-like serine proteases"/>
    <property type="match status" value="1"/>
</dbReference>
<organism evidence="1 2">
    <name type="scientific">Phialemonium thermophilum</name>
    <dbReference type="NCBI Taxonomy" id="223376"/>
    <lineage>
        <taxon>Eukaryota</taxon>
        <taxon>Fungi</taxon>
        <taxon>Dikarya</taxon>
        <taxon>Ascomycota</taxon>
        <taxon>Pezizomycotina</taxon>
        <taxon>Sordariomycetes</taxon>
        <taxon>Sordariomycetidae</taxon>
        <taxon>Cephalothecales</taxon>
        <taxon>Cephalothecaceae</taxon>
        <taxon>Phialemonium</taxon>
    </lineage>
</organism>
<dbReference type="EMBL" id="JAZHXJ010000065">
    <property type="protein sequence ID" value="KAL1877378.1"/>
    <property type="molecule type" value="Genomic_DNA"/>
</dbReference>
<name>A0ABR3XP24_9PEZI</name>
<evidence type="ECO:0000313" key="1">
    <source>
        <dbReference type="EMBL" id="KAL1877378.1"/>
    </source>
</evidence>
<keyword evidence="2" id="KW-1185">Reference proteome</keyword>
<sequence>MHRDWAALDTMATTELLRIKRDAGQLSASGARYLAEVEENKRLSKERYEMVETFDTGFGTVYCTSGCCVVNPDTGVMLDWGLVKLGSKPFGNFHHLRSTEGSIAAHLQASGGIRTLYGKDGEQDKILAPSVDGLGHVRRTVLKVGRTTGETCGSPNQIQQTLLIVSLEGNTMWGKSPDENPIGFGWGGDSGSLVFDYTGKAIGLYFAGQTKTRDGTPVIPPVDGLHFVSPIADVLTDIQQTLANEPRFDGCEIDVDFIWGGDDDE</sequence>
<dbReference type="Proteomes" id="UP001586593">
    <property type="component" value="Unassembled WGS sequence"/>
</dbReference>
<accession>A0ABR3XP24</accession>
<dbReference type="InterPro" id="IPR043504">
    <property type="entry name" value="Peptidase_S1_PA_chymotrypsin"/>
</dbReference>
<protein>
    <submittedName>
        <fullName evidence="1">Uncharacterized protein</fullName>
    </submittedName>
</protein>
<reference evidence="1 2" key="1">
    <citation type="journal article" date="2024" name="Commun. Biol.">
        <title>Comparative genomic analysis of thermophilic fungi reveals convergent evolutionary adaptations and gene losses.</title>
        <authorList>
            <person name="Steindorff A.S."/>
            <person name="Aguilar-Pontes M.V."/>
            <person name="Robinson A.J."/>
            <person name="Andreopoulos B."/>
            <person name="LaButti K."/>
            <person name="Kuo A."/>
            <person name="Mondo S."/>
            <person name="Riley R."/>
            <person name="Otillar R."/>
            <person name="Haridas S."/>
            <person name="Lipzen A."/>
            <person name="Grimwood J."/>
            <person name="Schmutz J."/>
            <person name="Clum A."/>
            <person name="Reid I.D."/>
            <person name="Moisan M.C."/>
            <person name="Butler G."/>
            <person name="Nguyen T.T.M."/>
            <person name="Dewar K."/>
            <person name="Conant G."/>
            <person name="Drula E."/>
            <person name="Henrissat B."/>
            <person name="Hansel C."/>
            <person name="Singer S."/>
            <person name="Hutchinson M.I."/>
            <person name="de Vries R.P."/>
            <person name="Natvig D.O."/>
            <person name="Powell A.J."/>
            <person name="Tsang A."/>
            <person name="Grigoriev I.V."/>
        </authorList>
    </citation>
    <scope>NUCLEOTIDE SEQUENCE [LARGE SCALE GENOMIC DNA]</scope>
    <source>
        <strain evidence="1 2">ATCC 24622</strain>
    </source>
</reference>
<dbReference type="InterPro" id="IPR009003">
    <property type="entry name" value="Peptidase_S1_PA"/>
</dbReference>
<evidence type="ECO:0000313" key="2">
    <source>
        <dbReference type="Proteomes" id="UP001586593"/>
    </source>
</evidence>